<keyword evidence="2" id="KW-1185">Reference proteome</keyword>
<name>A0A078B0D8_STYLE</name>
<evidence type="ECO:0000313" key="2">
    <source>
        <dbReference type="Proteomes" id="UP000039865"/>
    </source>
</evidence>
<dbReference type="Proteomes" id="UP000039865">
    <property type="component" value="Unassembled WGS sequence"/>
</dbReference>
<protein>
    <submittedName>
        <fullName evidence="1">Uncharacterized protein</fullName>
    </submittedName>
</protein>
<dbReference type="InParanoid" id="A0A078B0D8"/>
<dbReference type="EMBL" id="CCKQ01014768">
    <property type="protein sequence ID" value="CDW86558.1"/>
    <property type="molecule type" value="Genomic_DNA"/>
</dbReference>
<sequence>MSSEVDSFLQQMRENTQELSALEELGLYMNKVNDIHSVESNKVHDELKSKTIQKMELEFYKDTLGFELEPIQETDGLEYKISINGQVLVEKMKLIQLNRERQSIDTLKMIQEKNPSKKLQGYRSKFLDIITSNYDVQRTSDDI</sequence>
<reference evidence="1 2" key="1">
    <citation type="submission" date="2014-06" db="EMBL/GenBank/DDBJ databases">
        <authorList>
            <person name="Swart Estienne"/>
        </authorList>
    </citation>
    <scope>NUCLEOTIDE SEQUENCE [LARGE SCALE GENOMIC DNA]</scope>
    <source>
        <strain evidence="1 2">130c</strain>
    </source>
</reference>
<dbReference type="AlphaFoldDB" id="A0A078B0D8"/>
<proteinExistence type="predicted"/>
<accession>A0A078B0D8</accession>
<evidence type="ECO:0000313" key="1">
    <source>
        <dbReference type="EMBL" id="CDW86558.1"/>
    </source>
</evidence>
<gene>
    <name evidence="1" type="primary">Contig2240.g2404</name>
    <name evidence="1" type="ORF">STYLEM_15653</name>
</gene>
<organism evidence="1 2">
    <name type="scientific">Stylonychia lemnae</name>
    <name type="common">Ciliate</name>
    <dbReference type="NCBI Taxonomy" id="5949"/>
    <lineage>
        <taxon>Eukaryota</taxon>
        <taxon>Sar</taxon>
        <taxon>Alveolata</taxon>
        <taxon>Ciliophora</taxon>
        <taxon>Intramacronucleata</taxon>
        <taxon>Spirotrichea</taxon>
        <taxon>Stichotrichia</taxon>
        <taxon>Sporadotrichida</taxon>
        <taxon>Oxytrichidae</taxon>
        <taxon>Stylonychinae</taxon>
        <taxon>Stylonychia</taxon>
    </lineage>
</organism>